<evidence type="ECO:0000313" key="3">
    <source>
        <dbReference type="Proteomes" id="UP000077271"/>
    </source>
</evidence>
<dbReference type="AlphaFoldDB" id="A0A177KZM6"/>
<reference evidence="2 3" key="1">
    <citation type="submission" date="2016-01" db="EMBL/GenBank/DDBJ databases">
        <title>Investigation of taxonomic status of Bacillus aminovorans.</title>
        <authorList>
            <person name="Verma A."/>
            <person name="Pal Y."/>
            <person name="Krishnamurthi S."/>
        </authorList>
    </citation>
    <scope>NUCLEOTIDE SEQUENCE [LARGE SCALE GENOMIC DNA]</scope>
    <source>
        <strain evidence="2 3">DSM 4337</strain>
    </source>
</reference>
<sequence length="171" mass="20225">MNTTLRYWEYYNMQETFDRLYGDSSQGQSFSKLYDIIISKNNILLAYRTVKSNKGSKTAGTDNFIIDDYKILCKDDFVKYIRNQLKDYRPKAVRRVFIPKPNGDKRPLGIPSMLDRLIQQMIKQVIEPICEAKFYKHSYGFRPLRSTHYAISRTVFLINRNKLHFSMDVAI</sequence>
<proteinExistence type="predicted"/>
<feature type="domain" description="Reverse transcriptase" evidence="1">
    <location>
        <begin position="98"/>
        <end position="168"/>
    </location>
</feature>
<organism evidence="2 3">
    <name type="scientific">Domibacillus aminovorans</name>
    <dbReference type="NCBI Taxonomy" id="29332"/>
    <lineage>
        <taxon>Bacteria</taxon>
        <taxon>Bacillati</taxon>
        <taxon>Bacillota</taxon>
        <taxon>Bacilli</taxon>
        <taxon>Bacillales</taxon>
        <taxon>Bacillaceae</taxon>
        <taxon>Domibacillus</taxon>
    </lineage>
</organism>
<name>A0A177KZM6_9BACI</name>
<dbReference type="InterPro" id="IPR043502">
    <property type="entry name" value="DNA/RNA_pol_sf"/>
</dbReference>
<dbReference type="PANTHER" id="PTHR34047">
    <property type="entry name" value="NUCLEAR INTRON MATURASE 1, MITOCHONDRIAL-RELATED"/>
    <property type="match status" value="1"/>
</dbReference>
<evidence type="ECO:0000259" key="1">
    <source>
        <dbReference type="Pfam" id="PF00078"/>
    </source>
</evidence>
<protein>
    <recommendedName>
        <fullName evidence="1">Reverse transcriptase domain-containing protein</fullName>
    </recommendedName>
</protein>
<dbReference type="EMBL" id="LQWZ01000007">
    <property type="protein sequence ID" value="OAH58606.1"/>
    <property type="molecule type" value="Genomic_DNA"/>
</dbReference>
<dbReference type="Proteomes" id="UP000077271">
    <property type="component" value="Unassembled WGS sequence"/>
</dbReference>
<comment type="caution">
    <text evidence="2">The sequence shown here is derived from an EMBL/GenBank/DDBJ whole genome shotgun (WGS) entry which is preliminary data.</text>
</comment>
<accession>A0A177KZM6</accession>
<evidence type="ECO:0000313" key="2">
    <source>
        <dbReference type="EMBL" id="OAH58606.1"/>
    </source>
</evidence>
<dbReference type="Pfam" id="PF00078">
    <property type="entry name" value="RVT_1"/>
    <property type="match status" value="1"/>
</dbReference>
<dbReference type="CDD" id="cd01651">
    <property type="entry name" value="RT_G2_intron"/>
    <property type="match status" value="1"/>
</dbReference>
<dbReference type="SUPFAM" id="SSF56672">
    <property type="entry name" value="DNA/RNA polymerases"/>
    <property type="match status" value="1"/>
</dbReference>
<gene>
    <name evidence="2" type="ORF">AWH48_16505</name>
</gene>
<dbReference type="PANTHER" id="PTHR34047:SF8">
    <property type="entry name" value="PROTEIN YKFC"/>
    <property type="match status" value="1"/>
</dbReference>
<dbReference type="InterPro" id="IPR000477">
    <property type="entry name" value="RT_dom"/>
</dbReference>
<dbReference type="InterPro" id="IPR051083">
    <property type="entry name" value="GrpII_Intron_Splice-Mob/Def"/>
</dbReference>
<dbReference type="OrthoDB" id="9793236at2"/>